<feature type="transmembrane region" description="Helical" evidence="5">
    <location>
        <begin position="294"/>
        <end position="313"/>
    </location>
</feature>
<keyword evidence="3 5" id="KW-1133">Transmembrane helix</keyword>
<feature type="transmembrane region" description="Helical" evidence="5">
    <location>
        <begin position="252"/>
        <end position="274"/>
    </location>
</feature>
<dbReference type="PROSITE" id="PS50262">
    <property type="entry name" value="G_PROTEIN_RECEP_F1_2"/>
    <property type="match status" value="1"/>
</dbReference>
<name>A0A0N4U440_DRAME</name>
<dbReference type="GO" id="GO:0016020">
    <property type="term" value="C:membrane"/>
    <property type="evidence" value="ECO:0007669"/>
    <property type="project" value="UniProtKB-SubCell"/>
</dbReference>
<dbReference type="STRING" id="318479.A0A0N4U440"/>
<reference evidence="10" key="1">
    <citation type="submission" date="2017-02" db="UniProtKB">
        <authorList>
            <consortium name="WormBaseParasite"/>
        </authorList>
    </citation>
    <scope>IDENTIFICATION</scope>
</reference>
<gene>
    <name evidence="7" type="ORF">DME_LOCUS5890</name>
</gene>
<organism evidence="8 10">
    <name type="scientific">Dracunculus medinensis</name>
    <name type="common">Guinea worm</name>
    <dbReference type="NCBI Taxonomy" id="318479"/>
    <lineage>
        <taxon>Eukaryota</taxon>
        <taxon>Metazoa</taxon>
        <taxon>Ecdysozoa</taxon>
        <taxon>Nematoda</taxon>
        <taxon>Chromadorea</taxon>
        <taxon>Rhabditida</taxon>
        <taxon>Spirurina</taxon>
        <taxon>Dracunculoidea</taxon>
        <taxon>Dracunculidae</taxon>
        <taxon>Dracunculus</taxon>
    </lineage>
</organism>
<keyword evidence="9" id="KW-1185">Reference proteome</keyword>
<feature type="transmembrane region" description="Helical" evidence="5">
    <location>
        <begin position="151"/>
        <end position="172"/>
    </location>
</feature>
<evidence type="ECO:0000313" key="8">
    <source>
        <dbReference type="Proteomes" id="UP000038040"/>
    </source>
</evidence>
<dbReference type="InterPro" id="IPR052954">
    <property type="entry name" value="GPCR-Ligand_Int"/>
</dbReference>
<keyword evidence="2 5" id="KW-0812">Transmembrane</keyword>
<protein>
    <submittedName>
        <fullName evidence="10">G_PROTEIN_RECEP_F1_2 domain-containing protein</fullName>
    </submittedName>
</protein>
<evidence type="ECO:0000313" key="7">
    <source>
        <dbReference type="EMBL" id="VDN55917.1"/>
    </source>
</evidence>
<feature type="transmembrane region" description="Helical" evidence="5">
    <location>
        <begin position="54"/>
        <end position="77"/>
    </location>
</feature>
<proteinExistence type="predicted"/>
<accession>A0A0N4U440</accession>
<dbReference type="Proteomes" id="UP000274756">
    <property type="component" value="Unassembled WGS sequence"/>
</dbReference>
<evidence type="ECO:0000256" key="3">
    <source>
        <dbReference type="ARBA" id="ARBA00022989"/>
    </source>
</evidence>
<dbReference type="PANTHER" id="PTHR46641">
    <property type="entry name" value="FMRFAMIDE RECEPTOR-RELATED"/>
    <property type="match status" value="1"/>
</dbReference>
<reference evidence="7 9" key="2">
    <citation type="submission" date="2018-11" db="EMBL/GenBank/DDBJ databases">
        <authorList>
            <consortium name="Pathogen Informatics"/>
        </authorList>
    </citation>
    <scope>NUCLEOTIDE SEQUENCE [LARGE SCALE GENOMIC DNA]</scope>
</reference>
<evidence type="ECO:0000313" key="9">
    <source>
        <dbReference type="Proteomes" id="UP000274756"/>
    </source>
</evidence>
<feature type="transmembrane region" description="Helical" evidence="5">
    <location>
        <begin position="16"/>
        <end position="42"/>
    </location>
</feature>
<comment type="subcellular location">
    <subcellularLocation>
        <location evidence="1">Membrane</location>
    </subcellularLocation>
</comment>
<evidence type="ECO:0000313" key="10">
    <source>
        <dbReference type="WBParaSite" id="DME_0000153001-mRNA-1"/>
    </source>
</evidence>
<dbReference type="Proteomes" id="UP000038040">
    <property type="component" value="Unplaced"/>
</dbReference>
<keyword evidence="4 5" id="KW-0472">Membrane</keyword>
<dbReference type="EMBL" id="UYYG01001153">
    <property type="protein sequence ID" value="VDN55917.1"/>
    <property type="molecule type" value="Genomic_DNA"/>
</dbReference>
<dbReference type="OrthoDB" id="5860339at2759"/>
<sequence>MICSSNDPLRQASCVLVIYIEPLLCITGIVLNATCITIFIFVSSHGYFRKTSLLMYLIAMCMCNTLQLFLSVFVLILPAAEQYILVEHSTKSNFLKTFNAFSVRITYPLLLAANYASIWILTLICAQRFHSVCEPWSIWKHRLQVIRNSRIPIIVTICLALGLEIILIQNGLNLIRFWELEWNDMISLRETALKKHIIYQILQEGLTYGLVVYGCPMILLIWLNVNTIMLIFKDEARRQRPGAENRTALMSVFVFIFFFLCTTLAVSIRFIMIIERSRFTTSEFTWLVDLSNLLMNMNAVVMPILCFIFTRGFKDIFFVIRFAPQDKLNKYQQYSRIQHI</sequence>
<feature type="transmembrane region" description="Helical" evidence="5">
    <location>
        <begin position="105"/>
        <end position="130"/>
    </location>
</feature>
<feature type="transmembrane region" description="Helical" evidence="5">
    <location>
        <begin position="210"/>
        <end position="232"/>
    </location>
</feature>
<dbReference type="AlphaFoldDB" id="A0A0N4U440"/>
<evidence type="ECO:0000256" key="2">
    <source>
        <dbReference type="ARBA" id="ARBA00022692"/>
    </source>
</evidence>
<dbReference type="PANTHER" id="PTHR46641:SF16">
    <property type="entry name" value="G-PROTEIN COUPLED RECEPTORS FAMILY 1 PROFILE DOMAIN-CONTAINING PROTEIN"/>
    <property type="match status" value="1"/>
</dbReference>
<evidence type="ECO:0000256" key="1">
    <source>
        <dbReference type="ARBA" id="ARBA00004370"/>
    </source>
</evidence>
<dbReference type="InterPro" id="IPR017452">
    <property type="entry name" value="GPCR_Rhodpsn_7TM"/>
</dbReference>
<evidence type="ECO:0000256" key="5">
    <source>
        <dbReference type="SAM" id="Phobius"/>
    </source>
</evidence>
<evidence type="ECO:0000256" key="4">
    <source>
        <dbReference type="ARBA" id="ARBA00023136"/>
    </source>
</evidence>
<feature type="domain" description="G-protein coupled receptors family 1 profile" evidence="6">
    <location>
        <begin position="33"/>
        <end position="306"/>
    </location>
</feature>
<dbReference type="SUPFAM" id="SSF81321">
    <property type="entry name" value="Family A G protein-coupled receptor-like"/>
    <property type="match status" value="1"/>
</dbReference>
<evidence type="ECO:0000259" key="6">
    <source>
        <dbReference type="PROSITE" id="PS50262"/>
    </source>
</evidence>
<dbReference type="WBParaSite" id="DME_0000153001-mRNA-1">
    <property type="protein sequence ID" value="DME_0000153001-mRNA-1"/>
    <property type="gene ID" value="DME_0000153001"/>
</dbReference>
<dbReference type="Gene3D" id="1.20.1070.10">
    <property type="entry name" value="Rhodopsin 7-helix transmembrane proteins"/>
    <property type="match status" value="1"/>
</dbReference>